<gene>
    <name evidence="1" type="ORF">BGO89_08785</name>
</gene>
<evidence type="ECO:0008006" key="3">
    <source>
        <dbReference type="Google" id="ProtNLM"/>
    </source>
</evidence>
<accession>A0A1M3KW25</accession>
<comment type="caution">
    <text evidence="1">The sequence shown here is derived from an EMBL/GenBank/DDBJ whole genome shotgun (WGS) entry which is preliminary data.</text>
</comment>
<dbReference type="Proteomes" id="UP000184233">
    <property type="component" value="Unassembled WGS sequence"/>
</dbReference>
<proteinExistence type="predicted"/>
<dbReference type="EMBL" id="MKVH01000024">
    <property type="protein sequence ID" value="OJX56636.1"/>
    <property type="molecule type" value="Genomic_DNA"/>
</dbReference>
<reference evidence="1 2" key="1">
    <citation type="submission" date="2016-09" db="EMBL/GenBank/DDBJ databases">
        <title>Genome-resolved meta-omics ties microbial dynamics to process performance in biotechnology for thiocyanate degradation.</title>
        <authorList>
            <person name="Kantor R.S."/>
            <person name="Huddy R.J."/>
            <person name="Iyer R."/>
            <person name="Thomas B.C."/>
            <person name="Brown C.T."/>
            <person name="Anantharaman K."/>
            <person name="Tringe S."/>
            <person name="Hettich R.L."/>
            <person name="Harrison S.T."/>
            <person name="Banfield J.F."/>
        </authorList>
    </citation>
    <scope>NUCLEOTIDE SEQUENCE [LARGE SCALE GENOMIC DNA]</scope>
    <source>
        <strain evidence="1">59-99</strain>
    </source>
</reference>
<organism evidence="1 2">
    <name type="scientific">Candidatus Kapaibacterium thiocyanatum</name>
    <dbReference type="NCBI Taxonomy" id="1895771"/>
    <lineage>
        <taxon>Bacteria</taxon>
        <taxon>Pseudomonadati</taxon>
        <taxon>Candidatus Kapaibacteriota</taxon>
        <taxon>Candidatus Kapaibacteriia</taxon>
        <taxon>Candidatus Kapaibacteriales</taxon>
        <taxon>Candidatus Kapaibacteriaceae</taxon>
        <taxon>Candidatus Kapaibacterium</taxon>
    </lineage>
</organism>
<evidence type="ECO:0000313" key="2">
    <source>
        <dbReference type="Proteomes" id="UP000184233"/>
    </source>
</evidence>
<evidence type="ECO:0000313" key="1">
    <source>
        <dbReference type="EMBL" id="OJX56636.1"/>
    </source>
</evidence>
<name>A0A1M3KW25_9BACT</name>
<protein>
    <recommendedName>
        <fullName evidence="3">DUF2154 domain-containing protein</fullName>
    </recommendedName>
</protein>
<dbReference type="AlphaFoldDB" id="A0A1M3KW25"/>
<sequence length="212" mass="22939">MTASYDTIAADSGVLDRLSERRCIIHNGVVGLRISARRTLANVEAIFQGPSPRVMEDGRNIHISVPRFRTMMHELCMGSETGWSDLKLPSVSPWDVVIHGGVADLEVDMLESTLNGLTIHGGAVNVDIVLPAPTSRISIDIHGGCNNVRILRPHGSDLGMAIHGGCTGMKLDNWNAAAQGKPFTWLSGPSMNRYDVNIHGGVTDMEVATFRE</sequence>